<dbReference type="STRING" id="915059.NH26_12805"/>
<dbReference type="OrthoDB" id="9876563at2"/>
<gene>
    <name evidence="1" type="ORF">NH26_12805</name>
</gene>
<dbReference type="AlphaFoldDB" id="A0A1S1Z223"/>
<evidence type="ECO:0000313" key="2">
    <source>
        <dbReference type="Proteomes" id="UP000179797"/>
    </source>
</evidence>
<reference evidence="1 2" key="1">
    <citation type="journal article" date="2012" name="Int. J. Syst. Evol. Microbiol.">
        <title>Flammeovirga pacifica sp. nov., isolated from deep-sea sediment.</title>
        <authorList>
            <person name="Xu H."/>
            <person name="Fu Y."/>
            <person name="Yang N."/>
            <person name="Ding Z."/>
            <person name="Lai Q."/>
            <person name="Zeng R."/>
        </authorList>
    </citation>
    <scope>NUCLEOTIDE SEQUENCE [LARGE SCALE GENOMIC DNA]</scope>
    <source>
        <strain evidence="2">DSM 24597 / LMG 26175 / WPAGA1</strain>
    </source>
</reference>
<organism evidence="1 2">
    <name type="scientific">Flammeovirga pacifica</name>
    <dbReference type="NCBI Taxonomy" id="915059"/>
    <lineage>
        <taxon>Bacteria</taxon>
        <taxon>Pseudomonadati</taxon>
        <taxon>Bacteroidota</taxon>
        <taxon>Cytophagia</taxon>
        <taxon>Cytophagales</taxon>
        <taxon>Flammeovirgaceae</taxon>
        <taxon>Flammeovirga</taxon>
    </lineage>
</organism>
<comment type="caution">
    <text evidence="1">The sequence shown here is derived from an EMBL/GenBank/DDBJ whole genome shotgun (WGS) entry which is preliminary data.</text>
</comment>
<sequence length="133" mass="15136">MKNILLIASTALLSLYLFNSCKSQKRLFIEELQNEIPKDEEEKVNVNVMHKGSTIIFEIEPIGVEYSYTSVKMFELLANAIMSNNISIGKDSALYGGIDHFDNYKVFVKFTDKKIFIGERPLTYEAELSTAIN</sequence>
<dbReference type="EMBL" id="JRYR02000001">
    <property type="protein sequence ID" value="OHX67155.1"/>
    <property type="molecule type" value="Genomic_DNA"/>
</dbReference>
<evidence type="ECO:0000313" key="1">
    <source>
        <dbReference type="EMBL" id="OHX67155.1"/>
    </source>
</evidence>
<proteinExistence type="predicted"/>
<name>A0A1S1Z223_FLAPC</name>
<accession>A0A1S1Z223</accession>
<protein>
    <submittedName>
        <fullName evidence="1">Uncharacterized protein</fullName>
    </submittedName>
</protein>
<dbReference type="Proteomes" id="UP000179797">
    <property type="component" value="Unassembled WGS sequence"/>
</dbReference>
<keyword evidence="2" id="KW-1185">Reference proteome</keyword>